<reference evidence="2" key="1">
    <citation type="journal article" date="2016" name="Nat. Commun.">
        <title>Genome analysis of three Pneumocystis species reveals adaptation mechanisms to life exclusively in mammalian hosts.</title>
        <authorList>
            <person name="Ma L."/>
            <person name="Chen Z."/>
            <person name="Huang D.W."/>
            <person name="Kutty G."/>
            <person name="Ishihara M."/>
            <person name="Wang H."/>
            <person name="Abouelleil A."/>
            <person name="Bishop L."/>
            <person name="Davey E."/>
            <person name="Deng R."/>
            <person name="Deng X."/>
            <person name="Fan L."/>
            <person name="Fantoni G."/>
            <person name="Fitzgerald M."/>
            <person name="Gogineni E."/>
            <person name="Goldberg J.M."/>
            <person name="Handley G."/>
            <person name="Hu X."/>
            <person name="Huber C."/>
            <person name="Jiao X."/>
            <person name="Jones K."/>
            <person name="Levin J.Z."/>
            <person name="Liu Y."/>
            <person name="Macdonald P."/>
            <person name="Melnikov A."/>
            <person name="Raley C."/>
            <person name="Sassi M."/>
            <person name="Sherman B.T."/>
            <person name="Song X."/>
            <person name="Sykes S."/>
            <person name="Tran B."/>
            <person name="Walsh L."/>
            <person name="Xia Y."/>
            <person name="Yang J."/>
            <person name="Young S."/>
            <person name="Zeng Q."/>
            <person name="Zheng X."/>
            <person name="Stephens R."/>
            <person name="Nusbaum C."/>
            <person name="Birren B.W."/>
            <person name="Azadi P."/>
            <person name="Lempicki R.A."/>
            <person name="Cuomo C.A."/>
            <person name="Kovacs J.A."/>
        </authorList>
    </citation>
    <scope>NUCLEOTIDE SEQUENCE [LARGE SCALE GENOMIC DNA]</scope>
    <source>
        <strain evidence="2">B80</strain>
    </source>
</reference>
<evidence type="ECO:0000313" key="1">
    <source>
        <dbReference type="EMBL" id="KTW29860.1"/>
    </source>
</evidence>
<dbReference type="Proteomes" id="UP000054454">
    <property type="component" value="Unassembled WGS sequence"/>
</dbReference>
<accession>A0A0W4ZNB1</accession>
<dbReference type="GeneID" id="28935859"/>
<sequence>MGDSPIDIGLKDDFDEKLLSIEILDVLTHLKERIQNLIDKQTYLNEYLSKEKEDFRKISEYKDIISNIQAIPRYIDKTKYLRHNVKFFSEKIEHLSELSKQIYNKRQDLSEQWKAIKKIEQEKDITKFLAQKSNKDNSTPVIITLKRDVSKVKDAYIEE</sequence>
<proteinExistence type="predicted"/>
<protein>
    <submittedName>
        <fullName evidence="1">Uncharacterized protein</fullName>
    </submittedName>
</protein>
<dbReference type="VEuPathDB" id="FungiDB:T552_01064"/>
<name>A0A0W4ZNB1_PNEC8</name>
<organism evidence="1 2">
    <name type="scientific">Pneumocystis carinii (strain B80)</name>
    <name type="common">Rat pneumocystis pneumonia agent</name>
    <name type="synonym">Pneumocystis carinii f. sp. carinii</name>
    <dbReference type="NCBI Taxonomy" id="1408658"/>
    <lineage>
        <taxon>Eukaryota</taxon>
        <taxon>Fungi</taxon>
        <taxon>Dikarya</taxon>
        <taxon>Ascomycota</taxon>
        <taxon>Taphrinomycotina</taxon>
        <taxon>Pneumocystomycetes</taxon>
        <taxon>Pneumocystaceae</taxon>
        <taxon>Pneumocystis</taxon>
    </lineage>
</organism>
<comment type="caution">
    <text evidence="1">The sequence shown here is derived from an EMBL/GenBank/DDBJ whole genome shotgun (WGS) entry which is preliminary data.</text>
</comment>
<gene>
    <name evidence="1" type="ORF">T552_01064</name>
</gene>
<dbReference type="Pfam" id="PF14712">
    <property type="entry name" value="Snapin_Pallidin"/>
    <property type="match status" value="1"/>
</dbReference>
<dbReference type="InterPro" id="IPR028119">
    <property type="entry name" value="Snapin/Pallidin/Snn1"/>
</dbReference>
<dbReference type="OrthoDB" id="5342763at2759"/>
<dbReference type="RefSeq" id="XP_018226847.1">
    <property type="nucleotide sequence ID" value="XM_018369657.1"/>
</dbReference>
<dbReference type="EMBL" id="LFVZ01000004">
    <property type="protein sequence ID" value="KTW29860.1"/>
    <property type="molecule type" value="Genomic_DNA"/>
</dbReference>
<dbReference type="AlphaFoldDB" id="A0A0W4ZNB1"/>
<keyword evidence="2" id="KW-1185">Reference proteome</keyword>
<evidence type="ECO:0000313" key="2">
    <source>
        <dbReference type="Proteomes" id="UP000054454"/>
    </source>
</evidence>